<evidence type="ECO:0000313" key="7">
    <source>
        <dbReference type="EMBL" id="SVP92506.1"/>
    </source>
</evidence>
<dbReference type="GO" id="GO:0006506">
    <property type="term" value="P:GPI anchor biosynthetic process"/>
    <property type="evidence" value="ECO:0007669"/>
    <property type="project" value="InterPro"/>
</dbReference>
<dbReference type="RefSeq" id="XP_954856.1">
    <property type="nucleotide sequence ID" value="XM_949763.1"/>
</dbReference>
<dbReference type="GO" id="GO:0032216">
    <property type="term" value="F:glucosaminyl-phosphatidylinositol O-acyltransferase activity"/>
    <property type="evidence" value="ECO:0007669"/>
    <property type="project" value="TreeGrafter"/>
</dbReference>
<dbReference type="eggNOG" id="KOG0411">
    <property type="taxonomic scope" value="Eukaryota"/>
</dbReference>
<feature type="transmembrane region" description="Helical" evidence="5">
    <location>
        <begin position="291"/>
        <end position="311"/>
    </location>
</feature>
<keyword evidence="9" id="KW-1185">Reference proteome</keyword>
<name>Q4UCS1_THEAN</name>
<reference evidence="6 9" key="1">
    <citation type="journal article" date="2005" name="Science">
        <title>Genome of the host-cell transforming parasite Theileria annulata compared with T. parva.</title>
        <authorList>
            <person name="Pain A."/>
            <person name="Renauld H."/>
            <person name="Berriman M."/>
            <person name="Murphy L."/>
            <person name="Yeats C.A."/>
            <person name="Weir W."/>
            <person name="Kerhornou A."/>
            <person name="Aslett M."/>
            <person name="Bishop R."/>
            <person name="Bouchier C."/>
            <person name="Cochet M."/>
            <person name="Coulson R.M.R."/>
            <person name="Cronin A."/>
            <person name="de Villiers E.P."/>
            <person name="Fraser A."/>
            <person name="Fosker N."/>
            <person name="Gardner M."/>
            <person name="Goble A."/>
            <person name="Griffiths-Jones S."/>
            <person name="Harris D.E."/>
            <person name="Katzer F."/>
            <person name="Larke N."/>
            <person name="Lord A."/>
            <person name="Maser P."/>
            <person name="McKellar S."/>
            <person name="Mooney P."/>
            <person name="Morton F."/>
            <person name="Nene V."/>
            <person name="O'Neil S."/>
            <person name="Price C."/>
            <person name="Quail M.A."/>
            <person name="Rabbinowitsch E."/>
            <person name="Rawlings N.D."/>
            <person name="Rutter S."/>
            <person name="Saunders D."/>
            <person name="Seeger K."/>
            <person name="Shah T."/>
            <person name="Squares R."/>
            <person name="Squares S."/>
            <person name="Tivey A."/>
            <person name="Walker A.R."/>
            <person name="Woodward J."/>
            <person name="Dobbelaere D.A.E."/>
            <person name="Langsley G."/>
            <person name="Rajandream M.A."/>
            <person name="McKeever D."/>
            <person name="Shiels B."/>
            <person name="Tait A."/>
            <person name="Barrell B.G."/>
            <person name="Hall N."/>
        </authorList>
    </citation>
    <scope>NUCLEOTIDE SEQUENCE [LARGE SCALE GENOMIC DNA]</scope>
    <source>
        <strain evidence="9">Ankara</strain>
        <strain evidence="6">Ankara isolate clone C9</strain>
    </source>
</reference>
<evidence type="ECO:0000313" key="6">
    <source>
        <dbReference type="EMBL" id="CAI75380.1"/>
    </source>
</evidence>
<comment type="subcellular location">
    <subcellularLocation>
        <location evidence="1">Membrane</location>
        <topology evidence="1">Multi-pass membrane protein</topology>
    </subcellularLocation>
</comment>
<dbReference type="AlphaFoldDB" id="Q4UCS1"/>
<protein>
    <recommendedName>
        <fullName evidence="10">GPI-anchored wall transfer protein 1</fullName>
    </recommendedName>
</protein>
<keyword evidence="3 5" id="KW-1133">Transmembrane helix</keyword>
<evidence type="ECO:0000256" key="3">
    <source>
        <dbReference type="ARBA" id="ARBA00022989"/>
    </source>
</evidence>
<dbReference type="GO" id="GO:0016020">
    <property type="term" value="C:membrane"/>
    <property type="evidence" value="ECO:0007669"/>
    <property type="project" value="UniProtKB-SubCell"/>
</dbReference>
<dbReference type="InParanoid" id="Q4UCS1"/>
<evidence type="ECO:0000256" key="1">
    <source>
        <dbReference type="ARBA" id="ARBA00004141"/>
    </source>
</evidence>
<dbReference type="EMBL" id="UIVT01000003">
    <property type="protein sequence ID" value="SVP93310.1"/>
    <property type="molecule type" value="Genomic_DNA"/>
</dbReference>
<feature type="transmembrane region" description="Helical" evidence="5">
    <location>
        <begin position="356"/>
        <end position="378"/>
    </location>
</feature>
<keyword evidence="4 5" id="KW-0472">Membrane</keyword>
<evidence type="ECO:0000313" key="8">
    <source>
        <dbReference type="EMBL" id="SVP93310.1"/>
    </source>
</evidence>
<dbReference type="PANTHER" id="PTHR20661:SF0">
    <property type="entry name" value="PHOSPHATIDYLINOSITOL-GLYCAN BIOSYNTHESIS CLASS W PROTEIN"/>
    <property type="match status" value="1"/>
</dbReference>
<dbReference type="Proteomes" id="UP000001950">
    <property type="component" value="Chromosome 3"/>
</dbReference>
<accession>Q4UCS1</accession>
<feature type="transmembrane region" description="Helical" evidence="5">
    <location>
        <begin position="331"/>
        <end position="350"/>
    </location>
</feature>
<dbReference type="GeneID" id="3865113"/>
<feature type="transmembrane region" description="Helical" evidence="5">
    <location>
        <begin position="212"/>
        <end position="230"/>
    </location>
</feature>
<dbReference type="KEGG" id="tan:TA05415"/>
<feature type="transmembrane region" description="Helical" evidence="5">
    <location>
        <begin position="251"/>
        <end position="271"/>
    </location>
</feature>
<dbReference type="OrthoDB" id="361585at2759"/>
<dbReference type="PANTHER" id="PTHR20661">
    <property type="entry name" value="PHOSPHATIDYLINOSITOL-GLYCAN BIOSYNTHESIS CLASS W PROTEIN"/>
    <property type="match status" value="1"/>
</dbReference>
<dbReference type="EMBL" id="UIVS01000003">
    <property type="protein sequence ID" value="SVP92506.1"/>
    <property type="molecule type" value="Genomic_DNA"/>
</dbReference>
<evidence type="ECO:0000256" key="4">
    <source>
        <dbReference type="ARBA" id="ARBA00023136"/>
    </source>
</evidence>
<dbReference type="EMBL" id="CR940352">
    <property type="protein sequence ID" value="CAI75380.1"/>
    <property type="molecule type" value="Genomic_DNA"/>
</dbReference>
<dbReference type="VEuPathDB" id="PiroplasmaDB:TA05415"/>
<dbReference type="GO" id="GO:0005783">
    <property type="term" value="C:endoplasmic reticulum"/>
    <property type="evidence" value="ECO:0007669"/>
    <property type="project" value="TreeGrafter"/>
</dbReference>
<evidence type="ECO:0008006" key="10">
    <source>
        <dbReference type="Google" id="ProtNLM"/>
    </source>
</evidence>
<feature type="transmembrane region" description="Helical" evidence="5">
    <location>
        <begin position="186"/>
        <end position="206"/>
    </location>
</feature>
<sequence length="390" mass="45761">MNFLKLLILNFCPINIFRLNMVDKYPHIFSNSLIHVFNKALEQDEKGYVARFREIFEIPESEQVLIFNYFSFEHYYKTNLKDKELSYSTLFKINKYGCVYKTDVPVYRALNLFVEGKVLEHHYLYHTIIIIIVTTICLEEEVENVFGGISKKRMDIGSGFFIAQTGASIALSRRKKNIWTMIKKNIIILAIAIIRTITVACFHYSVDEREYGIHWNFFYTLAFTRLCIFNQFNNDLVVDIINRYCHDYVKYSLPFVISIVYEIILVLTGAINKLPLLDRSNFIYANREGFLSVPNSISASLFVFLVTKASIHYYKNARYKENELIETVGSYPLVVYLVANIITGLVNLIFKPYLMPLPLFVMILFVYFYLSISIGYVFKKFRLKSITQWL</sequence>
<reference evidence="7" key="2">
    <citation type="submission" date="2018-07" db="EMBL/GenBank/DDBJ databases">
        <authorList>
            <person name="Quirk P.G."/>
            <person name="Krulwich T.A."/>
        </authorList>
    </citation>
    <scope>NUCLEOTIDE SEQUENCE</scope>
    <source>
        <strain evidence="7">Anand</strain>
    </source>
</reference>
<proteinExistence type="predicted"/>
<dbReference type="STRING" id="5874.Q4UCS1"/>
<dbReference type="GO" id="GO:0072659">
    <property type="term" value="P:protein localization to plasma membrane"/>
    <property type="evidence" value="ECO:0007669"/>
    <property type="project" value="TreeGrafter"/>
</dbReference>
<evidence type="ECO:0000256" key="5">
    <source>
        <dbReference type="SAM" id="Phobius"/>
    </source>
</evidence>
<gene>
    <name evidence="6" type="ORF">TA05415</name>
    <name evidence="8" type="ORF">TAT_000230100</name>
    <name evidence="7" type="ORF">TAV_000230200</name>
</gene>
<evidence type="ECO:0000256" key="2">
    <source>
        <dbReference type="ARBA" id="ARBA00022692"/>
    </source>
</evidence>
<evidence type="ECO:0000313" key="9">
    <source>
        <dbReference type="Proteomes" id="UP000001950"/>
    </source>
</evidence>
<organism evidence="6 9">
    <name type="scientific">Theileria annulata</name>
    <dbReference type="NCBI Taxonomy" id="5874"/>
    <lineage>
        <taxon>Eukaryota</taxon>
        <taxon>Sar</taxon>
        <taxon>Alveolata</taxon>
        <taxon>Apicomplexa</taxon>
        <taxon>Aconoidasida</taxon>
        <taxon>Piroplasmida</taxon>
        <taxon>Theileriidae</taxon>
        <taxon>Theileria</taxon>
    </lineage>
</organism>
<dbReference type="InterPro" id="IPR009447">
    <property type="entry name" value="PIGW/GWT1"/>
</dbReference>
<dbReference type="Pfam" id="PF06423">
    <property type="entry name" value="GWT1"/>
    <property type="match status" value="1"/>
</dbReference>
<keyword evidence="2 5" id="KW-0812">Transmembrane</keyword>